<organism evidence="2 3">
    <name type="scientific">Plakobranchus ocellatus</name>
    <dbReference type="NCBI Taxonomy" id="259542"/>
    <lineage>
        <taxon>Eukaryota</taxon>
        <taxon>Metazoa</taxon>
        <taxon>Spiralia</taxon>
        <taxon>Lophotrochozoa</taxon>
        <taxon>Mollusca</taxon>
        <taxon>Gastropoda</taxon>
        <taxon>Heterobranchia</taxon>
        <taxon>Euthyneura</taxon>
        <taxon>Panpulmonata</taxon>
        <taxon>Sacoglossa</taxon>
        <taxon>Placobranchoidea</taxon>
        <taxon>Plakobranchidae</taxon>
        <taxon>Plakobranchus</taxon>
    </lineage>
</organism>
<name>A0AAV4CU15_9GAST</name>
<sequence length="99" mass="11211">MRRNIAPKPPEHWKLPRRQTRPNNITIMRRSSSSSSSSQQHHHIAPTNTGRSHRKGNGQPRGKDRPVIVRSGIWVVVEEGGGGWGGIYTKSQAQWRKRG</sequence>
<reference evidence="2 3" key="1">
    <citation type="journal article" date="2021" name="Elife">
        <title>Chloroplast acquisition without the gene transfer in kleptoplastic sea slugs, Plakobranchus ocellatus.</title>
        <authorList>
            <person name="Maeda T."/>
            <person name="Takahashi S."/>
            <person name="Yoshida T."/>
            <person name="Shimamura S."/>
            <person name="Takaki Y."/>
            <person name="Nagai Y."/>
            <person name="Toyoda A."/>
            <person name="Suzuki Y."/>
            <person name="Arimoto A."/>
            <person name="Ishii H."/>
            <person name="Satoh N."/>
            <person name="Nishiyama T."/>
            <person name="Hasebe M."/>
            <person name="Maruyama T."/>
            <person name="Minagawa J."/>
            <person name="Obokata J."/>
            <person name="Shigenobu S."/>
        </authorList>
    </citation>
    <scope>NUCLEOTIDE SEQUENCE [LARGE SCALE GENOMIC DNA]</scope>
</reference>
<dbReference type="Proteomes" id="UP000735302">
    <property type="component" value="Unassembled WGS sequence"/>
</dbReference>
<comment type="caution">
    <text evidence="2">The sequence shown here is derived from an EMBL/GenBank/DDBJ whole genome shotgun (WGS) entry which is preliminary data.</text>
</comment>
<dbReference type="EMBL" id="BLXT01006999">
    <property type="protein sequence ID" value="GFO35389.1"/>
    <property type="molecule type" value="Genomic_DNA"/>
</dbReference>
<evidence type="ECO:0000256" key="1">
    <source>
        <dbReference type="SAM" id="MobiDB-lite"/>
    </source>
</evidence>
<keyword evidence="3" id="KW-1185">Reference proteome</keyword>
<accession>A0AAV4CU15</accession>
<evidence type="ECO:0000313" key="3">
    <source>
        <dbReference type="Proteomes" id="UP000735302"/>
    </source>
</evidence>
<gene>
    <name evidence="2" type="ORF">PoB_006189400</name>
</gene>
<feature type="compositionally biased region" description="Polar residues" evidence="1">
    <location>
        <begin position="21"/>
        <end position="30"/>
    </location>
</feature>
<feature type="region of interest" description="Disordered" evidence="1">
    <location>
        <begin position="1"/>
        <end position="68"/>
    </location>
</feature>
<proteinExistence type="predicted"/>
<protein>
    <submittedName>
        <fullName evidence="2">Uncharacterized protein</fullName>
    </submittedName>
</protein>
<dbReference type="AlphaFoldDB" id="A0AAV4CU15"/>
<evidence type="ECO:0000313" key="2">
    <source>
        <dbReference type="EMBL" id="GFO35389.1"/>
    </source>
</evidence>